<evidence type="ECO:0000256" key="9">
    <source>
        <dbReference type="SAM" id="Phobius"/>
    </source>
</evidence>
<keyword evidence="11" id="KW-1185">Reference proteome</keyword>
<name>A0A915IHJ9_ROMCU</name>
<evidence type="ECO:0000256" key="8">
    <source>
        <dbReference type="ARBA" id="ARBA00023303"/>
    </source>
</evidence>
<keyword evidence="6 9" id="KW-0472">Membrane</keyword>
<dbReference type="OMA" id="ELQMDHI"/>
<feature type="transmembrane region" description="Helical" evidence="9">
    <location>
        <begin position="265"/>
        <end position="287"/>
    </location>
</feature>
<evidence type="ECO:0000256" key="4">
    <source>
        <dbReference type="ARBA" id="ARBA00022989"/>
    </source>
</evidence>
<dbReference type="FunFam" id="1.10.287.630:FF:000001">
    <property type="entry name" value="Cyclic nucleotide-gated channel alpha 3"/>
    <property type="match status" value="1"/>
</dbReference>
<reference evidence="12" key="1">
    <citation type="submission" date="2022-11" db="UniProtKB">
        <authorList>
            <consortium name="WormBaseParasite"/>
        </authorList>
    </citation>
    <scope>IDENTIFICATION</scope>
</reference>
<dbReference type="GO" id="GO:0044877">
    <property type="term" value="F:protein-containing complex binding"/>
    <property type="evidence" value="ECO:0007669"/>
    <property type="project" value="TreeGrafter"/>
</dbReference>
<evidence type="ECO:0000256" key="3">
    <source>
        <dbReference type="ARBA" id="ARBA00022692"/>
    </source>
</evidence>
<feature type="transmembrane region" description="Helical" evidence="9">
    <location>
        <begin position="307"/>
        <end position="329"/>
    </location>
</feature>
<feature type="transmembrane region" description="Helical" evidence="9">
    <location>
        <begin position="162"/>
        <end position="181"/>
    </location>
</feature>
<dbReference type="GO" id="GO:0030553">
    <property type="term" value="F:cGMP binding"/>
    <property type="evidence" value="ECO:0007669"/>
    <property type="project" value="TreeGrafter"/>
</dbReference>
<feature type="transmembrane region" description="Helical" evidence="9">
    <location>
        <begin position="116"/>
        <end position="141"/>
    </location>
</feature>
<dbReference type="GO" id="GO:0005222">
    <property type="term" value="F:intracellularly cAMP-activated cation channel activity"/>
    <property type="evidence" value="ECO:0007669"/>
    <property type="project" value="TreeGrafter"/>
</dbReference>
<dbReference type="FunFam" id="1.20.5.300:FF:000002">
    <property type="entry name" value="Cyclic nucleotide-gated channel alpha 3"/>
    <property type="match status" value="1"/>
</dbReference>
<dbReference type="GO" id="GO:0005223">
    <property type="term" value="F:intracellularly cGMP-activated cation channel activity"/>
    <property type="evidence" value="ECO:0007669"/>
    <property type="project" value="TreeGrafter"/>
</dbReference>
<dbReference type="SMART" id="SM00100">
    <property type="entry name" value="cNMP"/>
    <property type="match status" value="1"/>
</dbReference>
<dbReference type="GO" id="GO:0005886">
    <property type="term" value="C:plasma membrane"/>
    <property type="evidence" value="ECO:0007669"/>
    <property type="project" value="TreeGrafter"/>
</dbReference>
<keyword evidence="5" id="KW-0406">Ion transport</keyword>
<dbReference type="PROSITE" id="PS50042">
    <property type="entry name" value="CNMP_BINDING_3"/>
    <property type="match status" value="1"/>
</dbReference>
<keyword evidence="7" id="KW-1071">Ligand-gated ion channel</keyword>
<dbReference type="FunFam" id="2.60.120.10:FF:000002">
    <property type="entry name" value="Cyclic nucleotide gated channel alpha 1a"/>
    <property type="match status" value="1"/>
</dbReference>
<dbReference type="Proteomes" id="UP000887565">
    <property type="component" value="Unplaced"/>
</dbReference>
<keyword evidence="2" id="KW-0813">Transport</keyword>
<protein>
    <submittedName>
        <fullName evidence="12">Cyclic nucleotide-binding domain-containing protein</fullName>
    </submittedName>
</protein>
<dbReference type="AlphaFoldDB" id="A0A915IHJ9"/>
<feature type="transmembrane region" description="Helical" evidence="9">
    <location>
        <begin position="82"/>
        <end position="104"/>
    </location>
</feature>
<sequence length="640" mass="73594">MDSEQQAIPNGSVFSRFKGGAIALEFLKRLAKKTSDGGQQQTDFFLKLGLGYTGVAYADSDSDEKGFKGWLKRRVVNPSEDFYYYWTGIVTLTVLYNTVIVILRAVFYEINELYKIYWFVLDYFCDFIYVLDICIHLRTGFLCQGLMVRDIKALALNYVRSFAFKLDVISIFPTDFLYFLFAQDKPVFRLNRLLRIKRAFEFTERTETRTSFPNAFRIFCLVLYIVIIIHINGCLYFAVSLGIGLGSDPWVYNSSHPNDSLARRYIWSFYWSTLSLTTIGGLFHFFFLPFILNFSGETPQPEQDVEFLFNTCDYLIGVLIFATIVGNVGSMITNMNAARTEFQNRMDAVKQYMQFRKVSKELEKRVIKWFDYLWLNKQALSNDSALESLAKKLQTEIAIHVHFETLKKVRIFQDCEAGLLVELVLKLKLQIFSPGDYICRKGDIGKEMYIVKKGKLHVVADDGKTIFVTLGEGAVFGELSILNIAGSKNGNRRTANVRSVGYTDLFALSKDDLWDALKEYPEARKLLIAKGREILQKDNLLDESVPDVRDTMEERCEKLDIVVEMMQTRLARLLAEYTNNQRKLKDRISHLETKLKKFGVVFDDDHLDTNIITNNDFDDVEKNENIDGKIGAVVVVTPAE</sequence>
<dbReference type="PROSITE" id="PS00888">
    <property type="entry name" value="CNMP_BINDING_1"/>
    <property type="match status" value="1"/>
</dbReference>
<dbReference type="WBParaSite" id="nRc.2.0.1.t13555-RA">
    <property type="protein sequence ID" value="nRc.2.0.1.t13555-RA"/>
    <property type="gene ID" value="nRc.2.0.1.g13555"/>
</dbReference>
<dbReference type="SUPFAM" id="SSF81324">
    <property type="entry name" value="Voltage-gated potassium channels"/>
    <property type="match status" value="1"/>
</dbReference>
<dbReference type="Gene3D" id="1.10.287.630">
    <property type="entry name" value="Helix hairpin bin"/>
    <property type="match status" value="1"/>
</dbReference>
<keyword evidence="4 9" id="KW-1133">Transmembrane helix</keyword>
<dbReference type="InterPro" id="IPR050866">
    <property type="entry name" value="CNG_cation_channel"/>
</dbReference>
<feature type="transmembrane region" description="Helical" evidence="9">
    <location>
        <begin position="215"/>
        <end position="245"/>
    </location>
</feature>
<dbReference type="InterPro" id="IPR014710">
    <property type="entry name" value="RmlC-like_jellyroll"/>
</dbReference>
<evidence type="ECO:0000313" key="12">
    <source>
        <dbReference type="WBParaSite" id="nRc.2.0.1.t13555-RA"/>
    </source>
</evidence>
<dbReference type="InterPro" id="IPR005821">
    <property type="entry name" value="Ion_trans_dom"/>
</dbReference>
<dbReference type="PANTHER" id="PTHR45638">
    <property type="entry name" value="CYCLIC NUCLEOTIDE-GATED CATION CHANNEL SUBUNIT A"/>
    <property type="match status" value="1"/>
</dbReference>
<evidence type="ECO:0000256" key="5">
    <source>
        <dbReference type="ARBA" id="ARBA00023065"/>
    </source>
</evidence>
<feature type="domain" description="Cyclic nucleotide-binding" evidence="10">
    <location>
        <begin position="411"/>
        <end position="525"/>
    </location>
</feature>
<dbReference type="GO" id="GO:0017071">
    <property type="term" value="C:intracellular cyclic nucleotide activated cation channel complex"/>
    <property type="evidence" value="ECO:0007669"/>
    <property type="project" value="TreeGrafter"/>
</dbReference>
<dbReference type="InterPro" id="IPR018490">
    <property type="entry name" value="cNMP-bd_dom_sf"/>
</dbReference>
<dbReference type="Pfam" id="PF16526">
    <property type="entry name" value="CLZ"/>
    <property type="match status" value="1"/>
</dbReference>
<evidence type="ECO:0000256" key="7">
    <source>
        <dbReference type="ARBA" id="ARBA00023286"/>
    </source>
</evidence>
<evidence type="ECO:0000256" key="1">
    <source>
        <dbReference type="ARBA" id="ARBA00004141"/>
    </source>
</evidence>
<dbReference type="Pfam" id="PF00520">
    <property type="entry name" value="Ion_trans"/>
    <property type="match status" value="1"/>
</dbReference>
<evidence type="ECO:0000256" key="6">
    <source>
        <dbReference type="ARBA" id="ARBA00023136"/>
    </source>
</evidence>
<keyword evidence="3 9" id="KW-0812">Transmembrane</keyword>
<dbReference type="CDD" id="cd00038">
    <property type="entry name" value="CAP_ED"/>
    <property type="match status" value="1"/>
</dbReference>
<organism evidence="11 12">
    <name type="scientific">Romanomermis culicivorax</name>
    <name type="common">Nematode worm</name>
    <dbReference type="NCBI Taxonomy" id="13658"/>
    <lineage>
        <taxon>Eukaryota</taxon>
        <taxon>Metazoa</taxon>
        <taxon>Ecdysozoa</taxon>
        <taxon>Nematoda</taxon>
        <taxon>Enoplea</taxon>
        <taxon>Dorylaimia</taxon>
        <taxon>Mermithida</taxon>
        <taxon>Mermithoidea</taxon>
        <taxon>Mermithidae</taxon>
        <taxon>Romanomermis</taxon>
    </lineage>
</organism>
<dbReference type="PROSITE" id="PS00889">
    <property type="entry name" value="CNMP_BINDING_2"/>
    <property type="match status" value="1"/>
</dbReference>
<comment type="subcellular location">
    <subcellularLocation>
        <location evidence="1">Membrane</location>
        <topology evidence="1">Multi-pass membrane protein</topology>
    </subcellularLocation>
</comment>
<evidence type="ECO:0000259" key="10">
    <source>
        <dbReference type="PROSITE" id="PS50042"/>
    </source>
</evidence>
<dbReference type="Gene3D" id="1.20.5.300">
    <property type="match status" value="1"/>
</dbReference>
<dbReference type="InterPro" id="IPR032406">
    <property type="entry name" value="CLZ_dom"/>
</dbReference>
<dbReference type="PANTHER" id="PTHR45638:SF11">
    <property type="entry name" value="CYCLIC NUCLEOTIDE-GATED CATION CHANNEL SUBUNIT A"/>
    <property type="match status" value="1"/>
</dbReference>
<evidence type="ECO:0000256" key="2">
    <source>
        <dbReference type="ARBA" id="ARBA00022448"/>
    </source>
</evidence>
<dbReference type="Gene3D" id="1.10.287.70">
    <property type="match status" value="1"/>
</dbReference>
<dbReference type="Gene3D" id="2.60.120.10">
    <property type="entry name" value="Jelly Rolls"/>
    <property type="match status" value="1"/>
</dbReference>
<proteinExistence type="predicted"/>
<dbReference type="Pfam" id="PF00027">
    <property type="entry name" value="cNMP_binding"/>
    <property type="match status" value="1"/>
</dbReference>
<dbReference type="SUPFAM" id="SSF51206">
    <property type="entry name" value="cAMP-binding domain-like"/>
    <property type="match status" value="1"/>
</dbReference>
<keyword evidence="8" id="KW-0407">Ion channel</keyword>
<dbReference type="InterPro" id="IPR018488">
    <property type="entry name" value="cNMP-bd_CS"/>
</dbReference>
<accession>A0A915IHJ9</accession>
<evidence type="ECO:0000313" key="11">
    <source>
        <dbReference type="Proteomes" id="UP000887565"/>
    </source>
</evidence>
<dbReference type="InterPro" id="IPR000595">
    <property type="entry name" value="cNMP-bd_dom"/>
</dbReference>